<gene>
    <name evidence="3" type="ORF">CEG14_07555</name>
</gene>
<evidence type="ECO:0000313" key="4">
    <source>
        <dbReference type="Proteomes" id="UP000217005"/>
    </source>
</evidence>
<dbReference type="GO" id="GO:0016853">
    <property type="term" value="F:isomerase activity"/>
    <property type="evidence" value="ECO:0007669"/>
    <property type="project" value="TreeGrafter"/>
</dbReference>
<dbReference type="InterPro" id="IPR003719">
    <property type="entry name" value="Phenazine_PhzF-like"/>
</dbReference>
<dbReference type="EMBL" id="NEVL01000002">
    <property type="protein sequence ID" value="OZI39366.1"/>
    <property type="molecule type" value="Genomic_DNA"/>
</dbReference>
<evidence type="ECO:0000313" key="3">
    <source>
        <dbReference type="EMBL" id="OZI39366.1"/>
    </source>
</evidence>
<dbReference type="PANTHER" id="PTHR13774">
    <property type="entry name" value="PHENAZINE BIOSYNTHESIS PROTEIN"/>
    <property type="match status" value="1"/>
</dbReference>
<dbReference type="PANTHER" id="PTHR13774:SF32">
    <property type="entry name" value="ANTISENSE-ENHANCING SEQUENCE 1"/>
    <property type="match status" value="1"/>
</dbReference>
<name>A0A261SPQ5_9BORD</name>
<dbReference type="Proteomes" id="UP000217005">
    <property type="component" value="Unassembled WGS sequence"/>
</dbReference>
<dbReference type="RefSeq" id="WP_094825735.1">
    <property type="nucleotide sequence ID" value="NZ_NEVL01000002.1"/>
</dbReference>
<protein>
    <submittedName>
        <fullName evidence="3">Phenazine biosynthesis protein PhzC/PhzF</fullName>
    </submittedName>
</protein>
<feature type="active site" evidence="2">
    <location>
        <position position="47"/>
    </location>
</feature>
<reference evidence="3 4" key="1">
    <citation type="submission" date="2017-05" db="EMBL/GenBank/DDBJ databases">
        <title>Complete and WGS of Bordetella genogroups.</title>
        <authorList>
            <person name="Spilker T."/>
            <person name="LiPuma J."/>
        </authorList>
    </citation>
    <scope>NUCLEOTIDE SEQUENCE [LARGE SCALE GENOMIC DNA]</scope>
    <source>
        <strain evidence="3 4">AU17610</strain>
    </source>
</reference>
<evidence type="ECO:0000256" key="2">
    <source>
        <dbReference type="PIRSR" id="PIRSR016184-1"/>
    </source>
</evidence>
<evidence type="ECO:0000256" key="1">
    <source>
        <dbReference type="ARBA" id="ARBA00008270"/>
    </source>
</evidence>
<accession>A0A261SPQ5</accession>
<dbReference type="Gene3D" id="3.10.310.10">
    <property type="entry name" value="Diaminopimelate Epimerase, Chain A, domain 1"/>
    <property type="match status" value="2"/>
</dbReference>
<proteinExistence type="inferred from homology"/>
<dbReference type="AlphaFoldDB" id="A0A261SPQ5"/>
<dbReference type="PIRSF" id="PIRSF016184">
    <property type="entry name" value="PhzC_PhzF"/>
    <property type="match status" value="1"/>
</dbReference>
<dbReference type="GO" id="GO:0005737">
    <property type="term" value="C:cytoplasm"/>
    <property type="evidence" value="ECO:0007669"/>
    <property type="project" value="TreeGrafter"/>
</dbReference>
<dbReference type="OrthoDB" id="9788221at2"/>
<dbReference type="SUPFAM" id="SSF54506">
    <property type="entry name" value="Diaminopimelate epimerase-like"/>
    <property type="match status" value="1"/>
</dbReference>
<dbReference type="NCBIfam" id="TIGR00654">
    <property type="entry name" value="PhzF_family"/>
    <property type="match status" value="1"/>
</dbReference>
<comment type="caution">
    <text evidence="3">The sequence shown here is derived from an EMBL/GenBank/DDBJ whole genome shotgun (WGS) entry which is preliminary data.</text>
</comment>
<dbReference type="Pfam" id="PF02567">
    <property type="entry name" value="PhzC-PhzF"/>
    <property type="match status" value="1"/>
</dbReference>
<organism evidence="3 4">
    <name type="scientific">Bordetella genomosp. 1</name>
    <dbReference type="NCBI Taxonomy" id="1395607"/>
    <lineage>
        <taxon>Bacteria</taxon>
        <taxon>Pseudomonadati</taxon>
        <taxon>Pseudomonadota</taxon>
        <taxon>Betaproteobacteria</taxon>
        <taxon>Burkholderiales</taxon>
        <taxon>Alcaligenaceae</taxon>
        <taxon>Bordetella</taxon>
    </lineage>
</organism>
<sequence length="294" mass="31139">MKTYRYRLLNVFAESTFGGNPLCVFEDARGMDDATMQALALQFNLSETTFVLPAEDGADARVRIFTPGYEMRFAGHPTLGTAHVVRALLNRGDAVKLSFPAGIVDVQAQGDTWTLTAPTQGAPRTAAAKLAPAVIASHLGLREDDLLDAPSWVDTGADQLLVPVRSLDAVLRAQPDSGRLEEWELSSLGRRTAYVFAFDDATAGAGAGARRAVTARYFFAKAGGGVAEDPGTGSACANLGGWLIARGESPAQVRVSQGDQVQRPCRLLLDVSADGAIRVGGRVIELGQGEVRLP</sequence>
<comment type="similarity">
    <text evidence="1">Belongs to the PhzF family.</text>
</comment>